<dbReference type="Proteomes" id="UP000055019">
    <property type="component" value="Unassembled WGS sequence"/>
</dbReference>
<dbReference type="EMBL" id="FCOM02000071">
    <property type="protein sequence ID" value="SAL86322.1"/>
    <property type="molecule type" value="Genomic_DNA"/>
</dbReference>
<feature type="transmembrane region" description="Helical" evidence="1">
    <location>
        <begin position="12"/>
        <end position="41"/>
    </location>
</feature>
<keyword evidence="1" id="KW-1133">Transmembrane helix</keyword>
<name>A0A158KYW5_9BURK</name>
<protein>
    <submittedName>
        <fullName evidence="2">Uncharacterized protein</fullName>
    </submittedName>
</protein>
<keyword evidence="1" id="KW-0812">Transmembrane</keyword>
<evidence type="ECO:0000256" key="1">
    <source>
        <dbReference type="SAM" id="Phobius"/>
    </source>
</evidence>
<comment type="caution">
    <text evidence="2">The sequence shown here is derived from an EMBL/GenBank/DDBJ whole genome shotgun (WGS) entry which is preliminary data.</text>
</comment>
<reference evidence="2" key="1">
    <citation type="submission" date="2016-01" db="EMBL/GenBank/DDBJ databases">
        <authorList>
            <person name="Peeters C."/>
        </authorList>
    </citation>
    <scope>NUCLEOTIDE SEQUENCE [LARGE SCALE GENOMIC DNA]</scope>
    <source>
        <strain evidence="2">LMG 29317</strain>
    </source>
</reference>
<keyword evidence="1" id="KW-0472">Membrane</keyword>
<evidence type="ECO:0000313" key="2">
    <source>
        <dbReference type="EMBL" id="SAL86322.1"/>
    </source>
</evidence>
<gene>
    <name evidence="2" type="ORF">AWB74_07653</name>
</gene>
<keyword evidence="3" id="KW-1185">Reference proteome</keyword>
<dbReference type="RefSeq" id="WP_268811238.1">
    <property type="nucleotide sequence ID" value="NZ_FCOM02000071.1"/>
</dbReference>
<sequence length="44" mass="4828">MKVSMTERSIGIAFTLVGAVLIGVTGYGLLQLFLWVLLVLYGRQ</sequence>
<dbReference type="AlphaFoldDB" id="A0A158KYW5"/>
<organism evidence="2 3">
    <name type="scientific">Caballeronia arvi</name>
    <dbReference type="NCBI Taxonomy" id="1777135"/>
    <lineage>
        <taxon>Bacteria</taxon>
        <taxon>Pseudomonadati</taxon>
        <taxon>Pseudomonadota</taxon>
        <taxon>Betaproteobacteria</taxon>
        <taxon>Burkholderiales</taxon>
        <taxon>Burkholderiaceae</taxon>
        <taxon>Caballeronia</taxon>
    </lineage>
</organism>
<proteinExistence type="predicted"/>
<accession>A0A158KYW5</accession>
<evidence type="ECO:0000313" key="3">
    <source>
        <dbReference type="Proteomes" id="UP000055019"/>
    </source>
</evidence>